<dbReference type="InterPro" id="IPR001173">
    <property type="entry name" value="Glyco_trans_2-like"/>
</dbReference>
<sequence>MGSVNDEKLVSVVMAAYNAGPYIEDAIESVLAQEYRNVELLVVNDGSTDDTEKRVQKYLNNSKVKYFAQQNLGQAKAKNKGIREAKGTYIAFLDADDKWTPDKLSQQIPCFDKSEKIGVVFTNFALMAEDGTILGSTDRKFYSGNLTARLLIENVVTGMSSVVKRECFDKVGLFDESLPMGIDYDLWLRISVHYEFFFLDKVLYLYRQWPGQMSHKHRDRYKNAIRIMQKFLDNNPGLLDKKVVNEAWAHTYVGIGNAVFEKEQKRWEALRNYLKAMGYNAVYWPAWKSIIKLILNRY</sequence>
<dbReference type="InterPro" id="IPR029044">
    <property type="entry name" value="Nucleotide-diphossugar_trans"/>
</dbReference>
<name>A0A7V4U2Q6_CALAY</name>
<dbReference type="PANTHER" id="PTHR22916:SF3">
    <property type="entry name" value="UDP-GLCNAC:BETAGAL BETA-1,3-N-ACETYLGLUCOSAMINYLTRANSFERASE-LIKE PROTEIN 1"/>
    <property type="match status" value="1"/>
</dbReference>
<reference evidence="2" key="1">
    <citation type="journal article" date="2020" name="mSystems">
        <title>Genome- and Community-Level Interaction Insights into Carbon Utilization and Element Cycling Functions of Hydrothermarchaeota in Hydrothermal Sediment.</title>
        <authorList>
            <person name="Zhou Z."/>
            <person name="Liu Y."/>
            <person name="Xu W."/>
            <person name="Pan J."/>
            <person name="Luo Z.H."/>
            <person name="Li M."/>
        </authorList>
    </citation>
    <scope>NUCLEOTIDE SEQUENCE [LARGE SCALE GENOMIC DNA]</scope>
    <source>
        <strain evidence="2">HyVt-577</strain>
    </source>
</reference>
<proteinExistence type="predicted"/>
<evidence type="ECO:0000259" key="1">
    <source>
        <dbReference type="Pfam" id="PF00535"/>
    </source>
</evidence>
<organism evidence="2">
    <name type="scientific">Caldithrix abyssi</name>
    <dbReference type="NCBI Taxonomy" id="187145"/>
    <lineage>
        <taxon>Bacteria</taxon>
        <taxon>Pseudomonadati</taxon>
        <taxon>Calditrichota</taxon>
        <taxon>Calditrichia</taxon>
        <taxon>Calditrichales</taxon>
        <taxon>Calditrichaceae</taxon>
        <taxon>Caldithrix</taxon>
    </lineage>
</organism>
<protein>
    <submittedName>
        <fullName evidence="2">Glycosyltransferase</fullName>
    </submittedName>
</protein>
<dbReference type="PANTHER" id="PTHR22916">
    <property type="entry name" value="GLYCOSYLTRANSFERASE"/>
    <property type="match status" value="1"/>
</dbReference>
<evidence type="ECO:0000313" key="2">
    <source>
        <dbReference type="EMBL" id="HGY56247.1"/>
    </source>
</evidence>
<comment type="caution">
    <text evidence="2">The sequence shown here is derived from an EMBL/GenBank/DDBJ whole genome shotgun (WGS) entry which is preliminary data.</text>
</comment>
<accession>A0A7V4U2Q6</accession>
<dbReference type="GO" id="GO:0016758">
    <property type="term" value="F:hexosyltransferase activity"/>
    <property type="evidence" value="ECO:0007669"/>
    <property type="project" value="UniProtKB-ARBA"/>
</dbReference>
<feature type="domain" description="Glycosyltransferase 2-like" evidence="1">
    <location>
        <begin position="11"/>
        <end position="171"/>
    </location>
</feature>
<dbReference type="Pfam" id="PF00535">
    <property type="entry name" value="Glycos_transf_2"/>
    <property type="match status" value="1"/>
</dbReference>
<dbReference type="Proteomes" id="UP000885779">
    <property type="component" value="Unassembled WGS sequence"/>
</dbReference>
<gene>
    <name evidence="2" type="ORF">ENK44_11120</name>
</gene>
<dbReference type="Gene3D" id="3.90.550.10">
    <property type="entry name" value="Spore Coat Polysaccharide Biosynthesis Protein SpsA, Chain A"/>
    <property type="match status" value="1"/>
</dbReference>
<dbReference type="SUPFAM" id="SSF53448">
    <property type="entry name" value="Nucleotide-diphospho-sugar transferases"/>
    <property type="match status" value="1"/>
</dbReference>
<dbReference type="EMBL" id="DRQG01000105">
    <property type="protein sequence ID" value="HGY56247.1"/>
    <property type="molecule type" value="Genomic_DNA"/>
</dbReference>
<dbReference type="AlphaFoldDB" id="A0A7V4U2Q6"/>